<keyword evidence="1" id="KW-0732">Signal</keyword>
<evidence type="ECO:0000313" key="2">
    <source>
        <dbReference type="EMBL" id="MCH7411631.1"/>
    </source>
</evidence>
<name>A0ABS9V5E6_9BACT</name>
<sequence>MKKYAIVILLCAFWSFISNQNEEGVITYTTKINMHKKIPAENEEIKKIIPEFNTSSNVLLFNPDESLYKNIPEQVNPFEQSSKGNTRVISQVVMSNETYLDRKESLITQMKEFMGKKYLIKKDQERIPWKLGTDTKEIHGYTCKSASFQDKSEREIKAWFTEEIRVSLGPESYHGLPGLILEVSINDDDIIISTDKIEWRPLKKNEIKAPKNGQEISDQEYQAMIEDQMSKMGIESQGGNSGFRMMIRN</sequence>
<dbReference type="RefSeq" id="WP_241350061.1">
    <property type="nucleotide sequence ID" value="NZ_JAKZGP010000094.1"/>
</dbReference>
<evidence type="ECO:0000256" key="1">
    <source>
        <dbReference type="SAM" id="SignalP"/>
    </source>
</evidence>
<reference evidence="2" key="1">
    <citation type="submission" date="2022-03" db="EMBL/GenBank/DDBJ databases">
        <title>De novo assembled genomes of Belliella spp. (Cyclobacteriaceae) strains.</title>
        <authorList>
            <person name="Szabo A."/>
            <person name="Korponai K."/>
            <person name="Felfoldi T."/>
        </authorList>
    </citation>
    <scope>NUCLEOTIDE SEQUENCE</scope>
    <source>
        <strain evidence="2">DSM 111904</strain>
    </source>
</reference>
<organism evidence="2 3">
    <name type="scientific">Belliella filtrata</name>
    <dbReference type="NCBI Taxonomy" id="2923435"/>
    <lineage>
        <taxon>Bacteria</taxon>
        <taxon>Pseudomonadati</taxon>
        <taxon>Bacteroidota</taxon>
        <taxon>Cytophagia</taxon>
        <taxon>Cytophagales</taxon>
        <taxon>Cyclobacteriaceae</taxon>
        <taxon>Belliella</taxon>
    </lineage>
</organism>
<dbReference type="Pfam" id="PF22252">
    <property type="entry name" value="PNGase_F-II_N"/>
    <property type="match status" value="1"/>
</dbReference>
<protein>
    <submittedName>
        <fullName evidence="2">GLPGLI family protein</fullName>
    </submittedName>
</protein>
<dbReference type="Proteomes" id="UP001165489">
    <property type="component" value="Unassembled WGS sequence"/>
</dbReference>
<comment type="caution">
    <text evidence="2">The sequence shown here is derived from an EMBL/GenBank/DDBJ whole genome shotgun (WGS) entry which is preliminary data.</text>
</comment>
<feature type="signal peptide" evidence="1">
    <location>
        <begin position="1"/>
        <end position="20"/>
    </location>
</feature>
<dbReference type="EMBL" id="JAKZGP010000094">
    <property type="protein sequence ID" value="MCH7411631.1"/>
    <property type="molecule type" value="Genomic_DNA"/>
</dbReference>
<feature type="chain" id="PRO_5046939035" evidence="1">
    <location>
        <begin position="21"/>
        <end position="249"/>
    </location>
</feature>
<dbReference type="NCBIfam" id="TIGR01200">
    <property type="entry name" value="GLPGLI"/>
    <property type="match status" value="1"/>
</dbReference>
<proteinExistence type="predicted"/>
<accession>A0ABS9V5E6</accession>
<gene>
    <name evidence="2" type="ORF">MM239_19755</name>
</gene>
<dbReference type="InterPro" id="IPR005901">
    <property type="entry name" value="GLPGLI"/>
</dbReference>
<evidence type="ECO:0000313" key="3">
    <source>
        <dbReference type="Proteomes" id="UP001165489"/>
    </source>
</evidence>
<keyword evidence="3" id="KW-1185">Reference proteome</keyword>